<feature type="region of interest" description="Disordered" evidence="1">
    <location>
        <begin position="120"/>
        <end position="164"/>
    </location>
</feature>
<dbReference type="AlphaFoldDB" id="A0AAP0MW56"/>
<organism evidence="3 4">
    <name type="scientific">Citrus x changshan-huyou</name>
    <dbReference type="NCBI Taxonomy" id="2935761"/>
    <lineage>
        <taxon>Eukaryota</taxon>
        <taxon>Viridiplantae</taxon>
        <taxon>Streptophyta</taxon>
        <taxon>Embryophyta</taxon>
        <taxon>Tracheophyta</taxon>
        <taxon>Spermatophyta</taxon>
        <taxon>Magnoliopsida</taxon>
        <taxon>eudicotyledons</taxon>
        <taxon>Gunneridae</taxon>
        <taxon>Pentapetalae</taxon>
        <taxon>rosids</taxon>
        <taxon>malvids</taxon>
        <taxon>Sapindales</taxon>
        <taxon>Rutaceae</taxon>
        <taxon>Aurantioideae</taxon>
        <taxon>Citrus</taxon>
    </lineage>
</organism>
<keyword evidence="2" id="KW-0732">Signal</keyword>
<comment type="caution">
    <text evidence="3">The sequence shown here is derived from an EMBL/GenBank/DDBJ whole genome shotgun (WGS) entry which is preliminary data.</text>
</comment>
<gene>
    <name evidence="3" type="ORF">WN944_021055</name>
</gene>
<evidence type="ECO:0000256" key="1">
    <source>
        <dbReference type="SAM" id="MobiDB-lite"/>
    </source>
</evidence>
<keyword evidence="4" id="KW-1185">Reference proteome</keyword>
<evidence type="ECO:0000313" key="4">
    <source>
        <dbReference type="Proteomes" id="UP001428341"/>
    </source>
</evidence>
<proteinExistence type="predicted"/>
<evidence type="ECO:0000313" key="3">
    <source>
        <dbReference type="EMBL" id="KAK9228107.1"/>
    </source>
</evidence>
<feature type="chain" id="PRO_5042893437" description="Late embryogenesis abundant protein" evidence="2">
    <location>
        <begin position="23"/>
        <end position="164"/>
    </location>
</feature>
<evidence type="ECO:0000256" key="2">
    <source>
        <dbReference type="SAM" id="SignalP"/>
    </source>
</evidence>
<sequence>MGKGQVVLLMLITSMLLTVAVGFWEAVHDTEGGESGFKVDKRIEVGHDLVDGAADAASKAKDTVKSATSGASQYAADKAGEAANMARDQMDNVKDFATGNARKTLETFDAKAKAAKAYDEAKSKVGEAKDKASQTDTVETKGNYEAAKEKASKATADLGNKMTT</sequence>
<dbReference type="EMBL" id="JBCGBO010000001">
    <property type="protein sequence ID" value="KAK9228107.1"/>
    <property type="molecule type" value="Genomic_DNA"/>
</dbReference>
<protein>
    <recommendedName>
        <fullName evidence="5">Late embryogenesis abundant protein</fullName>
    </recommendedName>
</protein>
<name>A0AAP0MW56_9ROSI</name>
<dbReference type="Proteomes" id="UP001428341">
    <property type="component" value="Unassembled WGS sequence"/>
</dbReference>
<feature type="compositionally biased region" description="Basic and acidic residues" evidence="1">
    <location>
        <begin position="120"/>
        <end position="133"/>
    </location>
</feature>
<accession>A0AAP0MW56</accession>
<reference evidence="3 4" key="1">
    <citation type="submission" date="2024-05" db="EMBL/GenBank/DDBJ databases">
        <title>Haplotype-resolved chromosome-level genome assembly of Huyou (Citrus changshanensis).</title>
        <authorList>
            <person name="Miao C."/>
            <person name="Chen W."/>
            <person name="Wu Y."/>
            <person name="Wang L."/>
            <person name="Zhao S."/>
            <person name="Grierson D."/>
            <person name="Xu C."/>
            <person name="Chen K."/>
        </authorList>
    </citation>
    <scope>NUCLEOTIDE SEQUENCE [LARGE SCALE GENOMIC DNA]</scope>
    <source>
        <strain evidence="3">01-14</strain>
        <tissue evidence="3">Leaf</tissue>
    </source>
</reference>
<evidence type="ECO:0008006" key="5">
    <source>
        <dbReference type="Google" id="ProtNLM"/>
    </source>
</evidence>
<feature type="signal peptide" evidence="2">
    <location>
        <begin position="1"/>
        <end position="22"/>
    </location>
</feature>